<dbReference type="Proteomes" id="UP000248745">
    <property type="component" value="Unassembled WGS sequence"/>
</dbReference>
<evidence type="ECO:0008006" key="5">
    <source>
        <dbReference type="Google" id="ProtNLM"/>
    </source>
</evidence>
<organism evidence="3 4">
    <name type="scientific">Taibaiella soli</name>
    <dbReference type="NCBI Taxonomy" id="1649169"/>
    <lineage>
        <taxon>Bacteria</taxon>
        <taxon>Pseudomonadati</taxon>
        <taxon>Bacteroidota</taxon>
        <taxon>Chitinophagia</taxon>
        <taxon>Chitinophagales</taxon>
        <taxon>Chitinophagaceae</taxon>
        <taxon>Taibaiella</taxon>
    </lineage>
</organism>
<dbReference type="SUPFAM" id="SSF53474">
    <property type="entry name" value="alpha/beta-Hydrolases"/>
    <property type="match status" value="1"/>
</dbReference>
<name>A0A2W2ASY0_9BACT</name>
<gene>
    <name evidence="3" type="ORF">DN068_20415</name>
</gene>
<protein>
    <recommendedName>
        <fullName evidence="5">Alpha/beta hydrolase</fullName>
    </recommendedName>
</protein>
<dbReference type="Pfam" id="PF00756">
    <property type="entry name" value="Esterase"/>
    <property type="match status" value="1"/>
</dbReference>
<dbReference type="InterPro" id="IPR029058">
    <property type="entry name" value="AB_hydrolase_fold"/>
</dbReference>
<dbReference type="EMBL" id="QKTW01000027">
    <property type="protein sequence ID" value="PZF71064.1"/>
    <property type="molecule type" value="Genomic_DNA"/>
</dbReference>
<accession>A0A2W2ASY0</accession>
<dbReference type="InterPro" id="IPR052558">
    <property type="entry name" value="Siderophore_Hydrolase_D"/>
</dbReference>
<keyword evidence="2" id="KW-0378">Hydrolase</keyword>
<evidence type="ECO:0000313" key="3">
    <source>
        <dbReference type="EMBL" id="PZF71064.1"/>
    </source>
</evidence>
<dbReference type="PANTHER" id="PTHR40841:SF2">
    <property type="entry name" value="SIDEROPHORE-DEGRADING ESTERASE (EUROFUNG)"/>
    <property type="match status" value="1"/>
</dbReference>
<evidence type="ECO:0000313" key="4">
    <source>
        <dbReference type="Proteomes" id="UP000248745"/>
    </source>
</evidence>
<comment type="similarity">
    <text evidence="1">Belongs to the esterase D family.</text>
</comment>
<dbReference type="InterPro" id="IPR000801">
    <property type="entry name" value="Esterase-like"/>
</dbReference>
<dbReference type="PANTHER" id="PTHR40841">
    <property type="entry name" value="SIDEROPHORE TRIACETYLFUSARININE C ESTERASE"/>
    <property type="match status" value="1"/>
</dbReference>
<dbReference type="AlphaFoldDB" id="A0A2W2ASY0"/>
<proteinExistence type="inferred from homology"/>
<evidence type="ECO:0000256" key="2">
    <source>
        <dbReference type="ARBA" id="ARBA00022801"/>
    </source>
</evidence>
<dbReference type="Gene3D" id="3.40.50.1820">
    <property type="entry name" value="alpha/beta hydrolase"/>
    <property type="match status" value="1"/>
</dbReference>
<dbReference type="GO" id="GO:0016788">
    <property type="term" value="F:hydrolase activity, acting on ester bonds"/>
    <property type="evidence" value="ECO:0007669"/>
    <property type="project" value="TreeGrafter"/>
</dbReference>
<dbReference type="OrthoDB" id="9784036at2"/>
<sequence length="295" mass="33248">MFMSNYIPMAVLRSVFLFSGMLFIFSSCQPRTVKQRGQSSDVSRDAYFSMYAPSVNDSFYISVALPEDYDPSKKYPVVYLLDANVYYNIIAATTKEYGTIGMLDPMIVVGIGYKDFPTLDSLRNRDYTYPAAMPEQEMAASGGAEKFLSFLNGQLIPYIDKHYPTNPQRTLAGHSLGGYFVMYALFQHLNGIDHSFTHYIAASPSLEYNQQYLLGRFDSLKTTATADSLTTYITYGGLEDKENAEDVNFVKTDSLLHHAEKTLARFPKLKTTTVTFSNMVHMDTPFPSFIKGLQD</sequence>
<evidence type="ECO:0000256" key="1">
    <source>
        <dbReference type="ARBA" id="ARBA00005622"/>
    </source>
</evidence>
<comment type="caution">
    <text evidence="3">The sequence shown here is derived from an EMBL/GenBank/DDBJ whole genome shotgun (WGS) entry which is preliminary data.</text>
</comment>
<reference evidence="3 4" key="1">
    <citation type="submission" date="2018-06" db="EMBL/GenBank/DDBJ databases">
        <title>Mucibacter soli gen. nov., sp. nov., a new member of the family Chitinophagaceae producing mucin.</title>
        <authorList>
            <person name="Kim M.-K."/>
            <person name="Park S."/>
            <person name="Kim T.-S."/>
            <person name="Joung Y."/>
            <person name="Han J.-H."/>
            <person name="Kim S.B."/>
        </authorList>
    </citation>
    <scope>NUCLEOTIDE SEQUENCE [LARGE SCALE GENOMIC DNA]</scope>
    <source>
        <strain evidence="3 4">R1-15</strain>
    </source>
</reference>
<keyword evidence="4" id="KW-1185">Reference proteome</keyword>